<gene>
    <name evidence="4" type="ORF">PGB27_12385</name>
</gene>
<evidence type="ECO:0000256" key="2">
    <source>
        <dbReference type="RuleBase" id="RU000320"/>
    </source>
</evidence>
<protein>
    <submittedName>
        <fullName evidence="4">Proton-conducting transporter membrane subunit</fullName>
    </submittedName>
</protein>
<comment type="subcellular location">
    <subcellularLocation>
        <location evidence="1">Endomembrane system</location>
        <topology evidence="1">Multi-pass membrane protein</topology>
    </subcellularLocation>
    <subcellularLocation>
        <location evidence="2">Membrane</location>
        <topology evidence="2">Multi-pass membrane protein</topology>
    </subcellularLocation>
</comment>
<comment type="caution">
    <text evidence="4">The sequence shown here is derived from an EMBL/GenBank/DDBJ whole genome shotgun (WGS) entry which is preliminary data.</text>
</comment>
<dbReference type="Pfam" id="PF00361">
    <property type="entry name" value="Proton_antipo_M"/>
    <property type="match status" value="1"/>
</dbReference>
<sequence>MPWPLLVAVSAAISMTLGNLAAFAQTSVLRLLACSTASQGGYS</sequence>
<dbReference type="EMBL" id="JAQZAO010000005">
    <property type="protein sequence ID" value="MDD7966138.1"/>
    <property type="molecule type" value="Genomic_DNA"/>
</dbReference>
<evidence type="ECO:0000313" key="4">
    <source>
        <dbReference type="EMBL" id="MDD7966138.1"/>
    </source>
</evidence>
<keyword evidence="2" id="KW-0472">Membrane</keyword>
<dbReference type="InterPro" id="IPR001750">
    <property type="entry name" value="ND/Mrp_TM"/>
</dbReference>
<keyword evidence="2" id="KW-0812">Transmembrane</keyword>
<proteinExistence type="predicted"/>
<evidence type="ECO:0000313" key="5">
    <source>
        <dbReference type="Proteomes" id="UP001300763"/>
    </source>
</evidence>
<reference evidence="4 5" key="1">
    <citation type="submission" date="2023-02" db="EMBL/GenBank/DDBJ databases">
        <title>Genome sequencing required for Actinomycetospora new species description.</title>
        <authorList>
            <person name="Saimee Y."/>
            <person name="Duangmal K."/>
        </authorList>
    </citation>
    <scope>NUCLEOTIDE SEQUENCE [LARGE SCALE GENOMIC DNA]</scope>
    <source>
        <strain evidence="4 5">DW7H6</strain>
    </source>
</reference>
<feature type="domain" description="NADH:quinone oxidoreductase/Mrp antiporter transmembrane" evidence="3">
    <location>
        <begin position="3"/>
        <end position="42"/>
    </location>
</feature>
<keyword evidence="5" id="KW-1185">Reference proteome</keyword>
<organism evidence="4 5">
    <name type="scientific">Actinomycetospora lemnae</name>
    <dbReference type="NCBI Taxonomy" id="3019891"/>
    <lineage>
        <taxon>Bacteria</taxon>
        <taxon>Bacillati</taxon>
        <taxon>Actinomycetota</taxon>
        <taxon>Actinomycetes</taxon>
        <taxon>Pseudonocardiales</taxon>
        <taxon>Pseudonocardiaceae</taxon>
        <taxon>Actinomycetospora</taxon>
    </lineage>
</organism>
<name>A0ABT5SWQ9_9PSEU</name>
<dbReference type="RefSeq" id="WP_274200672.1">
    <property type="nucleotide sequence ID" value="NZ_JAQZAO010000005.1"/>
</dbReference>
<evidence type="ECO:0000259" key="3">
    <source>
        <dbReference type="Pfam" id="PF00361"/>
    </source>
</evidence>
<accession>A0ABT5SWQ9</accession>
<dbReference type="Proteomes" id="UP001300763">
    <property type="component" value="Unassembled WGS sequence"/>
</dbReference>
<evidence type="ECO:0000256" key="1">
    <source>
        <dbReference type="ARBA" id="ARBA00004127"/>
    </source>
</evidence>